<evidence type="ECO:0000313" key="2">
    <source>
        <dbReference type="Proteomes" id="UP000724584"/>
    </source>
</evidence>
<dbReference type="Proteomes" id="UP000724584">
    <property type="component" value="Unassembled WGS sequence"/>
</dbReference>
<proteinExistence type="predicted"/>
<sequence>MEVTASSWEKCLLFKFVCSICLLGVHHVRGLPLEGLTGGVGWRGQRELFVPKSMARCARSRYNALSGMLRSQGLRRGVTRPNQALQNMRQIQSNHGHVRGISLEPNNNARGGSICPSRPMATWQGVVVFWA</sequence>
<organism evidence="1 2">
    <name type="scientific">Chaetomium tenue</name>
    <dbReference type="NCBI Taxonomy" id="1854479"/>
    <lineage>
        <taxon>Eukaryota</taxon>
        <taxon>Fungi</taxon>
        <taxon>Dikarya</taxon>
        <taxon>Ascomycota</taxon>
        <taxon>Pezizomycotina</taxon>
        <taxon>Sordariomycetes</taxon>
        <taxon>Sordariomycetidae</taxon>
        <taxon>Sordariales</taxon>
        <taxon>Chaetomiaceae</taxon>
        <taxon>Chaetomium</taxon>
    </lineage>
</organism>
<dbReference type="EMBL" id="JAGIZQ010000006">
    <property type="protein sequence ID" value="KAH6623880.1"/>
    <property type="molecule type" value="Genomic_DNA"/>
</dbReference>
<accession>A0ACB7NZV9</accession>
<name>A0ACB7NZV9_9PEZI</name>
<reference evidence="1 2" key="1">
    <citation type="journal article" date="2021" name="Nat. Commun.">
        <title>Genetic determinants of endophytism in the Arabidopsis root mycobiome.</title>
        <authorList>
            <person name="Mesny F."/>
            <person name="Miyauchi S."/>
            <person name="Thiergart T."/>
            <person name="Pickel B."/>
            <person name="Atanasova L."/>
            <person name="Karlsson M."/>
            <person name="Huettel B."/>
            <person name="Barry K.W."/>
            <person name="Haridas S."/>
            <person name="Chen C."/>
            <person name="Bauer D."/>
            <person name="Andreopoulos W."/>
            <person name="Pangilinan J."/>
            <person name="LaButti K."/>
            <person name="Riley R."/>
            <person name="Lipzen A."/>
            <person name="Clum A."/>
            <person name="Drula E."/>
            <person name="Henrissat B."/>
            <person name="Kohler A."/>
            <person name="Grigoriev I.V."/>
            <person name="Martin F.M."/>
            <person name="Hacquard S."/>
        </authorList>
    </citation>
    <scope>NUCLEOTIDE SEQUENCE [LARGE SCALE GENOMIC DNA]</scope>
    <source>
        <strain evidence="1 2">MPI-SDFR-AT-0079</strain>
    </source>
</reference>
<gene>
    <name evidence="1" type="ORF">F5144DRAFT_374614</name>
</gene>
<keyword evidence="2" id="KW-1185">Reference proteome</keyword>
<comment type="caution">
    <text evidence="1">The sequence shown here is derived from an EMBL/GenBank/DDBJ whole genome shotgun (WGS) entry which is preliminary data.</text>
</comment>
<evidence type="ECO:0000313" key="1">
    <source>
        <dbReference type="EMBL" id="KAH6623880.1"/>
    </source>
</evidence>
<protein>
    <submittedName>
        <fullName evidence="1">Uncharacterized protein</fullName>
    </submittedName>
</protein>